<keyword evidence="1" id="KW-0732">Signal</keyword>
<feature type="chain" id="PRO_5003654147" description="Lipoprotein SmpA/OmlA domain-containing protein" evidence="1">
    <location>
        <begin position="23"/>
        <end position="98"/>
    </location>
</feature>
<dbReference type="AlphaFoldDB" id="I1YHU5"/>
<dbReference type="eggNOG" id="ENOG5033G87">
    <property type="taxonomic scope" value="Bacteria"/>
</dbReference>
<dbReference type="RefSeq" id="WP_014703908.1">
    <property type="nucleotide sequence ID" value="NC_017856.1"/>
</dbReference>
<dbReference type="PATRIC" id="fig|754477.3.peg.1319"/>
<proteinExistence type="predicted"/>
<accession>I1YHU5</accession>
<evidence type="ECO:0000256" key="1">
    <source>
        <dbReference type="SAM" id="SignalP"/>
    </source>
</evidence>
<gene>
    <name evidence="2" type="ordered locus">Q7C_1338</name>
</gene>
<evidence type="ECO:0000313" key="2">
    <source>
        <dbReference type="EMBL" id="AFJ02488.1"/>
    </source>
</evidence>
<dbReference type="HOGENOM" id="CLU_170271_0_0_6"/>
<name>I1YHU5_METFJ</name>
<protein>
    <recommendedName>
        <fullName evidence="4">Lipoprotein SmpA/OmlA domain-containing protein</fullName>
    </recommendedName>
</protein>
<evidence type="ECO:0008006" key="4">
    <source>
        <dbReference type="Google" id="ProtNLM"/>
    </source>
</evidence>
<evidence type="ECO:0000313" key="3">
    <source>
        <dbReference type="Proteomes" id="UP000009145"/>
    </source>
</evidence>
<dbReference type="KEGG" id="mec:Q7C_1338"/>
<keyword evidence="3" id="KW-1185">Reference proteome</keyword>
<dbReference type="STRING" id="754477.Q7C_1338"/>
<reference evidence="2 3" key="1">
    <citation type="journal article" date="2012" name="J. Bacteriol.">
        <title>Complete genome sequences of Methylophaga sp. strain JAM1 and Methylophaga sp. strain JAM7.</title>
        <authorList>
            <person name="Villeneuve C."/>
            <person name="Martineau C."/>
            <person name="Mauffrey F."/>
            <person name="Villemur R."/>
        </authorList>
    </citation>
    <scope>NUCLEOTIDE SEQUENCE [LARGE SCALE GENOMIC DNA]</scope>
    <source>
        <strain evidence="2 3">JAM7</strain>
    </source>
</reference>
<dbReference type="OrthoDB" id="7063662at2"/>
<organism evidence="2 3">
    <name type="scientific">Methylophaga frappieri (strain ATCC BAA-2434 / DSM 25690 / JAM7)</name>
    <dbReference type="NCBI Taxonomy" id="754477"/>
    <lineage>
        <taxon>Bacteria</taxon>
        <taxon>Pseudomonadati</taxon>
        <taxon>Pseudomonadota</taxon>
        <taxon>Gammaproteobacteria</taxon>
        <taxon>Thiotrichales</taxon>
        <taxon>Piscirickettsiaceae</taxon>
        <taxon>Methylophaga</taxon>
    </lineage>
</organism>
<feature type="signal peptide" evidence="1">
    <location>
        <begin position="1"/>
        <end position="22"/>
    </location>
</feature>
<sequence length="98" mass="10802" precursor="true">MPKCGFFVSATVMLLVSVSAQADVLSIATPTYTTPNSAAGVLRPTQGMTMQQVEQRFGAPSQRLNAIGEPPITRWHYPDFDVFFEHSQVIHAVVPRQQ</sequence>
<dbReference type="Proteomes" id="UP000009145">
    <property type="component" value="Chromosome"/>
</dbReference>
<dbReference type="EMBL" id="CP003380">
    <property type="protein sequence ID" value="AFJ02488.1"/>
    <property type="molecule type" value="Genomic_DNA"/>
</dbReference>